<proteinExistence type="predicted"/>
<dbReference type="PANTHER" id="PTHR46796:SF2">
    <property type="entry name" value="TRANSCRIPTIONAL REGULATORY PROTEIN"/>
    <property type="match status" value="1"/>
</dbReference>
<dbReference type="InterPro" id="IPR018060">
    <property type="entry name" value="HTH_AraC"/>
</dbReference>
<evidence type="ECO:0000256" key="3">
    <source>
        <dbReference type="ARBA" id="ARBA00023163"/>
    </source>
</evidence>
<accession>A0A4V1RUE5</accession>
<sequence>MLIADTTFDAPVSARPDTRAMSKACGFIEAHLAEPVLVPEIARQAGVSERRLLSLFHASRGITPHAYLMERRVKRALALLQDTDTPISEIALRTGFADQSAMTRWIRRLHGTTPARFRKARMG</sequence>
<keyword evidence="2" id="KW-0238">DNA-binding</keyword>
<dbReference type="GO" id="GO:0003700">
    <property type="term" value="F:DNA-binding transcription factor activity"/>
    <property type="evidence" value="ECO:0007669"/>
    <property type="project" value="InterPro"/>
</dbReference>
<keyword evidence="6" id="KW-1185">Reference proteome</keyword>
<dbReference type="PROSITE" id="PS01124">
    <property type="entry name" value="HTH_ARAC_FAMILY_2"/>
    <property type="match status" value="1"/>
</dbReference>
<dbReference type="PANTHER" id="PTHR46796">
    <property type="entry name" value="HTH-TYPE TRANSCRIPTIONAL ACTIVATOR RHAS-RELATED"/>
    <property type="match status" value="1"/>
</dbReference>
<evidence type="ECO:0000256" key="2">
    <source>
        <dbReference type="ARBA" id="ARBA00023125"/>
    </source>
</evidence>
<keyword evidence="1" id="KW-0805">Transcription regulation</keyword>
<evidence type="ECO:0000313" key="5">
    <source>
        <dbReference type="EMBL" id="RYC30874.1"/>
    </source>
</evidence>
<feature type="domain" description="HTH araC/xylS-type" evidence="4">
    <location>
        <begin position="22"/>
        <end position="120"/>
    </location>
</feature>
<dbReference type="Gene3D" id="1.10.10.60">
    <property type="entry name" value="Homeodomain-like"/>
    <property type="match status" value="1"/>
</dbReference>
<name>A0A4V1RUE5_9HYPH</name>
<protein>
    <submittedName>
        <fullName evidence="5">AraC family transcriptional regulator</fullName>
    </submittedName>
</protein>
<dbReference type="SMART" id="SM00342">
    <property type="entry name" value="HTH_ARAC"/>
    <property type="match status" value="1"/>
</dbReference>
<gene>
    <name evidence="5" type="ORF">D3273_16960</name>
</gene>
<dbReference type="InterPro" id="IPR050204">
    <property type="entry name" value="AraC_XylS_family_regulators"/>
</dbReference>
<evidence type="ECO:0000259" key="4">
    <source>
        <dbReference type="PROSITE" id="PS01124"/>
    </source>
</evidence>
<evidence type="ECO:0000313" key="6">
    <source>
        <dbReference type="Proteomes" id="UP000290759"/>
    </source>
</evidence>
<reference evidence="5 6" key="2">
    <citation type="submission" date="2019-02" db="EMBL/GenBank/DDBJ databases">
        <title>'Lichenibacterium ramalinii' gen. nov. sp. nov., 'Lichenibacterium minor' gen. nov. sp. nov.</title>
        <authorList>
            <person name="Pankratov T."/>
        </authorList>
    </citation>
    <scope>NUCLEOTIDE SEQUENCE [LARGE SCALE GENOMIC DNA]</scope>
    <source>
        <strain evidence="5 6">RmlP026</strain>
    </source>
</reference>
<dbReference type="Pfam" id="PF12833">
    <property type="entry name" value="HTH_18"/>
    <property type="match status" value="1"/>
</dbReference>
<organism evidence="5 6">
    <name type="scientific">Lichenibacterium minor</name>
    <dbReference type="NCBI Taxonomy" id="2316528"/>
    <lineage>
        <taxon>Bacteria</taxon>
        <taxon>Pseudomonadati</taxon>
        <taxon>Pseudomonadota</taxon>
        <taxon>Alphaproteobacteria</taxon>
        <taxon>Hyphomicrobiales</taxon>
        <taxon>Lichenihabitantaceae</taxon>
        <taxon>Lichenibacterium</taxon>
    </lineage>
</organism>
<dbReference type="SUPFAM" id="SSF46689">
    <property type="entry name" value="Homeodomain-like"/>
    <property type="match status" value="2"/>
</dbReference>
<comment type="caution">
    <text evidence="5">The sequence shown here is derived from an EMBL/GenBank/DDBJ whole genome shotgun (WGS) entry which is preliminary data.</text>
</comment>
<reference evidence="5 6" key="1">
    <citation type="submission" date="2018-12" db="EMBL/GenBank/DDBJ databases">
        <authorList>
            <person name="Grouzdev D.S."/>
            <person name="Krutkina M.S."/>
        </authorList>
    </citation>
    <scope>NUCLEOTIDE SEQUENCE [LARGE SCALE GENOMIC DNA]</scope>
    <source>
        <strain evidence="5 6">RmlP026</strain>
    </source>
</reference>
<evidence type="ECO:0000256" key="1">
    <source>
        <dbReference type="ARBA" id="ARBA00023015"/>
    </source>
</evidence>
<dbReference type="RefSeq" id="WP_129228073.1">
    <property type="nucleotide sequence ID" value="NZ_QYBB01000020.1"/>
</dbReference>
<dbReference type="Proteomes" id="UP000290759">
    <property type="component" value="Unassembled WGS sequence"/>
</dbReference>
<dbReference type="AlphaFoldDB" id="A0A4V1RUE5"/>
<dbReference type="EMBL" id="QYBB01000020">
    <property type="protein sequence ID" value="RYC30874.1"/>
    <property type="molecule type" value="Genomic_DNA"/>
</dbReference>
<keyword evidence="3" id="KW-0804">Transcription</keyword>
<dbReference type="OrthoDB" id="8334882at2"/>
<dbReference type="InterPro" id="IPR009057">
    <property type="entry name" value="Homeodomain-like_sf"/>
</dbReference>
<dbReference type="GO" id="GO:0043565">
    <property type="term" value="F:sequence-specific DNA binding"/>
    <property type="evidence" value="ECO:0007669"/>
    <property type="project" value="InterPro"/>
</dbReference>